<feature type="transmembrane region" description="Helical" evidence="1">
    <location>
        <begin position="5"/>
        <end position="22"/>
    </location>
</feature>
<feature type="transmembrane region" description="Helical" evidence="1">
    <location>
        <begin position="28"/>
        <end position="45"/>
    </location>
</feature>
<keyword evidence="1" id="KW-0812">Transmembrane</keyword>
<dbReference type="RefSeq" id="WP_089986976.1">
    <property type="nucleotide sequence ID" value="NZ_BJOM01000024.1"/>
</dbReference>
<evidence type="ECO:0000256" key="1">
    <source>
        <dbReference type="SAM" id="Phobius"/>
    </source>
</evidence>
<dbReference type="Proteomes" id="UP000199410">
    <property type="component" value="Unassembled WGS sequence"/>
</dbReference>
<evidence type="ECO:0008006" key="4">
    <source>
        <dbReference type="Google" id="ProtNLM"/>
    </source>
</evidence>
<evidence type="ECO:0000313" key="2">
    <source>
        <dbReference type="EMBL" id="SER87017.1"/>
    </source>
</evidence>
<organism evidence="2 3">
    <name type="scientific">Lysinibacillus fusiformis</name>
    <dbReference type="NCBI Taxonomy" id="28031"/>
    <lineage>
        <taxon>Bacteria</taxon>
        <taxon>Bacillati</taxon>
        <taxon>Bacillota</taxon>
        <taxon>Bacilli</taxon>
        <taxon>Bacillales</taxon>
        <taxon>Bacillaceae</taxon>
        <taxon>Lysinibacillus</taxon>
    </lineage>
</organism>
<dbReference type="InterPro" id="IPR025018">
    <property type="entry name" value="DUF3953"/>
</dbReference>
<dbReference type="AlphaFoldDB" id="A0A1H9SQ66"/>
<keyword evidence="1" id="KW-0472">Membrane</keyword>
<gene>
    <name evidence="2" type="ORF">SAMN02787113_04787</name>
</gene>
<protein>
    <recommendedName>
        <fullName evidence="4">DUF3953 domain-containing protein</fullName>
    </recommendedName>
</protein>
<keyword evidence="1" id="KW-1133">Transmembrane helix</keyword>
<comment type="caution">
    <text evidence="2">The sequence shown here is derived from an EMBL/GenBank/DDBJ whole genome shotgun (WGS) entry which is preliminary data.</text>
</comment>
<accession>A0A1H9SQ66</accession>
<sequence>MLKTVQIILSIIGITLSIYGFMTHDYRLNFLMILFLGLFMLTLGINEFRRERKLYGWFLVGVFIFSIYVSIQSFVFV</sequence>
<feature type="transmembrane region" description="Helical" evidence="1">
    <location>
        <begin position="57"/>
        <end position="76"/>
    </location>
</feature>
<reference evidence="2 3" key="1">
    <citation type="submission" date="2016-10" db="EMBL/GenBank/DDBJ databases">
        <authorList>
            <person name="Varghese N."/>
            <person name="Submissions S."/>
        </authorList>
    </citation>
    <scope>NUCLEOTIDE SEQUENCE [LARGE SCALE GENOMIC DNA]</scope>
    <source>
        <strain evidence="2 3">TC-13</strain>
    </source>
</reference>
<name>A0A1H9SQ66_9BACI</name>
<proteinExistence type="predicted"/>
<dbReference type="EMBL" id="FOEL01000032">
    <property type="protein sequence ID" value="SER87017.1"/>
    <property type="molecule type" value="Genomic_DNA"/>
</dbReference>
<dbReference type="Pfam" id="PF13129">
    <property type="entry name" value="DUF3953"/>
    <property type="match status" value="1"/>
</dbReference>
<evidence type="ECO:0000313" key="3">
    <source>
        <dbReference type="Proteomes" id="UP000199410"/>
    </source>
</evidence>